<keyword evidence="2" id="KW-1185">Reference proteome</keyword>
<evidence type="ECO:0000313" key="1">
    <source>
        <dbReference type="EMBL" id="QQP54328.1"/>
    </source>
</evidence>
<sequence>LLDKDLIKAELILNNWQPDDLRELAFKEESKSQYFVAGYIVFYLKKKISCTSFQETMVVRDNPPQSITFDVPTNHDADLTEYNEQGGLVDSIRSFLPLLCIYSLHVLLHYS</sequence>
<dbReference type="Proteomes" id="UP000595437">
    <property type="component" value="Chromosome 4"/>
</dbReference>
<accession>A0A7T8KEA5</accession>
<feature type="non-terminal residue" evidence="1">
    <location>
        <position position="1"/>
    </location>
</feature>
<reference evidence="2" key="1">
    <citation type="submission" date="2021-01" db="EMBL/GenBank/DDBJ databases">
        <title>Caligus Genome Assembly.</title>
        <authorList>
            <person name="Gallardo-Escarate C."/>
        </authorList>
    </citation>
    <scope>NUCLEOTIDE SEQUENCE [LARGE SCALE GENOMIC DNA]</scope>
</reference>
<organism evidence="1 2">
    <name type="scientific">Caligus rogercresseyi</name>
    <name type="common">Sea louse</name>
    <dbReference type="NCBI Taxonomy" id="217165"/>
    <lineage>
        <taxon>Eukaryota</taxon>
        <taxon>Metazoa</taxon>
        <taxon>Ecdysozoa</taxon>
        <taxon>Arthropoda</taxon>
        <taxon>Crustacea</taxon>
        <taxon>Multicrustacea</taxon>
        <taxon>Hexanauplia</taxon>
        <taxon>Copepoda</taxon>
        <taxon>Siphonostomatoida</taxon>
        <taxon>Caligidae</taxon>
        <taxon>Caligus</taxon>
    </lineage>
</organism>
<gene>
    <name evidence="1" type="ORF">FKW44_007130</name>
</gene>
<dbReference type="OrthoDB" id="10418724at2759"/>
<dbReference type="EMBL" id="CP045893">
    <property type="protein sequence ID" value="QQP54328.1"/>
    <property type="molecule type" value="Genomic_DNA"/>
</dbReference>
<proteinExistence type="predicted"/>
<dbReference type="AlphaFoldDB" id="A0A7T8KEA5"/>
<evidence type="ECO:0000313" key="2">
    <source>
        <dbReference type="Proteomes" id="UP000595437"/>
    </source>
</evidence>
<protein>
    <submittedName>
        <fullName evidence="1">Uncharacterized protein</fullName>
    </submittedName>
</protein>
<name>A0A7T8KEA5_CALRO</name>